<protein>
    <submittedName>
        <fullName evidence="3">Uncharacterized protein</fullName>
    </submittedName>
</protein>
<dbReference type="AlphaFoldDB" id="A0A914ESJ8"/>
<accession>A0A914ESJ8</accession>
<proteinExistence type="predicted"/>
<sequence length="112" mass="11889">MAFGLYYLVFGLALGLGCLIVVFVGVLDFVFVSDHGFVGDLGFVFVGDHAQDFGYDLVCEDGFGLYVSITDIGGGLPLGLLCMGTCELSNPPNPCVSKPALPMLYFQSIDCC</sequence>
<dbReference type="Proteomes" id="UP000887540">
    <property type="component" value="Unplaced"/>
</dbReference>
<organism evidence="2 3">
    <name type="scientific">Acrobeloides nanus</name>
    <dbReference type="NCBI Taxonomy" id="290746"/>
    <lineage>
        <taxon>Eukaryota</taxon>
        <taxon>Metazoa</taxon>
        <taxon>Ecdysozoa</taxon>
        <taxon>Nematoda</taxon>
        <taxon>Chromadorea</taxon>
        <taxon>Rhabditida</taxon>
        <taxon>Tylenchina</taxon>
        <taxon>Cephalobomorpha</taxon>
        <taxon>Cephaloboidea</taxon>
        <taxon>Cephalobidae</taxon>
        <taxon>Acrobeloides</taxon>
    </lineage>
</organism>
<name>A0A914ESJ8_9BILA</name>
<evidence type="ECO:0000256" key="1">
    <source>
        <dbReference type="SAM" id="Phobius"/>
    </source>
</evidence>
<keyword evidence="1" id="KW-1133">Transmembrane helix</keyword>
<evidence type="ECO:0000313" key="3">
    <source>
        <dbReference type="WBParaSite" id="ACRNAN_scaffold9913.g18712.t1"/>
    </source>
</evidence>
<feature type="transmembrane region" description="Helical" evidence="1">
    <location>
        <begin position="6"/>
        <end position="31"/>
    </location>
</feature>
<keyword evidence="1" id="KW-0812">Transmembrane</keyword>
<reference evidence="3" key="1">
    <citation type="submission" date="2022-11" db="UniProtKB">
        <authorList>
            <consortium name="WormBaseParasite"/>
        </authorList>
    </citation>
    <scope>IDENTIFICATION</scope>
</reference>
<keyword evidence="1" id="KW-0472">Membrane</keyword>
<evidence type="ECO:0000313" key="2">
    <source>
        <dbReference type="Proteomes" id="UP000887540"/>
    </source>
</evidence>
<dbReference type="WBParaSite" id="ACRNAN_scaffold9913.g18712.t1">
    <property type="protein sequence ID" value="ACRNAN_scaffold9913.g18712.t1"/>
    <property type="gene ID" value="ACRNAN_scaffold9913.g18712"/>
</dbReference>
<keyword evidence="2" id="KW-1185">Reference proteome</keyword>